<dbReference type="EMBL" id="ML996582">
    <property type="protein sequence ID" value="KAF2754036.1"/>
    <property type="molecule type" value="Genomic_DNA"/>
</dbReference>
<organism evidence="12 13">
    <name type="scientific">Pseudovirgaria hyperparasitica</name>
    <dbReference type="NCBI Taxonomy" id="470096"/>
    <lineage>
        <taxon>Eukaryota</taxon>
        <taxon>Fungi</taxon>
        <taxon>Dikarya</taxon>
        <taxon>Ascomycota</taxon>
        <taxon>Pezizomycotina</taxon>
        <taxon>Dothideomycetes</taxon>
        <taxon>Dothideomycetes incertae sedis</taxon>
        <taxon>Acrospermales</taxon>
        <taxon>Acrospermaceae</taxon>
        <taxon>Pseudovirgaria</taxon>
    </lineage>
</organism>
<dbReference type="Proteomes" id="UP000799437">
    <property type="component" value="Unassembled WGS sequence"/>
</dbReference>
<evidence type="ECO:0000256" key="7">
    <source>
        <dbReference type="ARBA" id="ARBA00023054"/>
    </source>
</evidence>
<reference evidence="12" key="1">
    <citation type="journal article" date="2020" name="Stud. Mycol.">
        <title>101 Dothideomycetes genomes: a test case for predicting lifestyles and emergence of pathogens.</title>
        <authorList>
            <person name="Haridas S."/>
            <person name="Albert R."/>
            <person name="Binder M."/>
            <person name="Bloem J."/>
            <person name="Labutti K."/>
            <person name="Salamov A."/>
            <person name="Andreopoulos B."/>
            <person name="Baker S."/>
            <person name="Barry K."/>
            <person name="Bills G."/>
            <person name="Bluhm B."/>
            <person name="Cannon C."/>
            <person name="Castanera R."/>
            <person name="Culley D."/>
            <person name="Daum C."/>
            <person name="Ezra D."/>
            <person name="Gonzalez J."/>
            <person name="Henrissat B."/>
            <person name="Kuo A."/>
            <person name="Liang C."/>
            <person name="Lipzen A."/>
            <person name="Lutzoni F."/>
            <person name="Magnuson J."/>
            <person name="Mondo S."/>
            <person name="Nolan M."/>
            <person name="Ohm R."/>
            <person name="Pangilinan J."/>
            <person name="Park H.-J."/>
            <person name="Ramirez L."/>
            <person name="Alfaro M."/>
            <person name="Sun H."/>
            <person name="Tritt A."/>
            <person name="Yoshinaga Y."/>
            <person name="Zwiers L.-H."/>
            <person name="Turgeon B."/>
            <person name="Goodwin S."/>
            <person name="Spatafora J."/>
            <person name="Crous P."/>
            <person name="Grigoriev I."/>
        </authorList>
    </citation>
    <scope>NUCLEOTIDE SEQUENCE</scope>
    <source>
        <strain evidence="12">CBS 121739</strain>
    </source>
</reference>
<feature type="domain" description="Vacuolar protein sorting-associated protein 54 N-terminal" evidence="11">
    <location>
        <begin position="287"/>
        <end position="406"/>
    </location>
</feature>
<evidence type="ECO:0000256" key="3">
    <source>
        <dbReference type="ARBA" id="ARBA00017665"/>
    </source>
</evidence>
<dbReference type="InterPro" id="IPR012501">
    <property type="entry name" value="Vps54_C"/>
</dbReference>
<comment type="similarity">
    <text evidence="2">Belongs to the VPS54 family.</text>
</comment>
<dbReference type="Gene3D" id="6.10.250.860">
    <property type="match status" value="1"/>
</dbReference>
<keyword evidence="13" id="KW-1185">Reference proteome</keyword>
<feature type="coiled-coil region" evidence="8">
    <location>
        <begin position="318"/>
        <end position="376"/>
    </location>
</feature>
<evidence type="ECO:0000313" key="13">
    <source>
        <dbReference type="Proteomes" id="UP000799437"/>
    </source>
</evidence>
<keyword evidence="4" id="KW-0813">Transport</keyword>
<evidence type="ECO:0000256" key="4">
    <source>
        <dbReference type="ARBA" id="ARBA00022448"/>
    </source>
</evidence>
<dbReference type="Pfam" id="PF10475">
    <property type="entry name" value="Vps54_N"/>
    <property type="match status" value="1"/>
</dbReference>
<evidence type="ECO:0000256" key="6">
    <source>
        <dbReference type="ARBA" id="ARBA00023034"/>
    </source>
</evidence>
<feature type="region of interest" description="Disordered" evidence="9">
    <location>
        <begin position="96"/>
        <end position="119"/>
    </location>
</feature>
<dbReference type="PANTHER" id="PTHR12965:SF0">
    <property type="entry name" value="VACUOLAR PROTEIN SORTING-ASSOCIATED PROTEIN 54"/>
    <property type="match status" value="1"/>
</dbReference>
<comment type="subcellular location">
    <subcellularLocation>
        <location evidence="1">Golgi apparatus</location>
        <location evidence="1">trans-Golgi network</location>
    </subcellularLocation>
</comment>
<evidence type="ECO:0000256" key="9">
    <source>
        <dbReference type="SAM" id="MobiDB-lite"/>
    </source>
</evidence>
<dbReference type="OrthoDB" id="10259024at2759"/>
<keyword evidence="5" id="KW-0653">Protein transport</keyword>
<dbReference type="AlphaFoldDB" id="A0A6A6VW71"/>
<feature type="compositionally biased region" description="Polar residues" evidence="9">
    <location>
        <begin position="69"/>
        <end position="78"/>
    </location>
</feature>
<evidence type="ECO:0000313" key="12">
    <source>
        <dbReference type="EMBL" id="KAF2754036.1"/>
    </source>
</evidence>
<dbReference type="GO" id="GO:0006896">
    <property type="term" value="P:Golgi to vacuole transport"/>
    <property type="evidence" value="ECO:0007669"/>
    <property type="project" value="TreeGrafter"/>
</dbReference>
<evidence type="ECO:0000256" key="8">
    <source>
        <dbReference type="SAM" id="Coils"/>
    </source>
</evidence>
<dbReference type="Pfam" id="PF07928">
    <property type="entry name" value="Vps54"/>
    <property type="match status" value="1"/>
</dbReference>
<feature type="region of interest" description="Disordered" evidence="9">
    <location>
        <begin position="251"/>
        <end position="274"/>
    </location>
</feature>
<sequence>MLSPSLSRRKSTDSFDSLIASTPPPRSSSAFPFPQHEWPSMAGPASRRPSRRGSIASSVTSVGGALDTVSENRMGSVAESGQNAISTLLQPPIVRTGMLPHTSAPSSATHKPPTTRDIPPVALTNIPHVDPASFKPYLSQVGSLWNAFQRARAEPEKDINRLPRKDLDQARADDFAEKLERGLRREQMSRKSSSVTLTPTESPAPKRRMSGGLSRRKMEVTPLSTIPPVYFDEHFQLENPRTFDIVSERSEVVRRPETPSEKDANGFMNGSAQGPRKALATNAILQEKLSWYMDTVEVHLISSISSASSSFFAALGSLRELQSEAAESVRRIKVLREDLGNLDRQMALGGLKVINMKKRRENLRKLRDAVEQLNTIILGVTHCEELVESGEFVLALDRLDLVERIITGTLAVDGQTDLTWIDSYTPSKLIDLRELRALDGLADGMQQLRFRIGKGFEARFLETLLADIRQHTKTVPPGDTLQRWGSAFQRGRGDTPRPPPGVPAYMNQSNQVRQNCKASLLGLHRSRYTQQATAAFREAVMKEMKALIRQHLPSSSDDDTESTASISTRGGGRLQSQQEKSSILARNLRALEPDAAEELLTSVYTNVGEALRRLSTQVKLLLDVTSGASSPPLSGTRSPMRSPNLASLANIDDFLSAGKSPILSGQLQEELTQALDMSSLLGQAVDIAQTQITKVLKVRSEQTIRLPLVRFLRYFNLNRLFADECEAVSGRSGAALKGVVNSQISDFIVHFGDAAKQQLASTMDNDKWEAKDFGSNEEQTLARILQGMTADHQHWIRSSLVWERFEEEPEQSNGEHAENDGTTKDKARNATFDEQSYVLVESAIFALRGINDFSQFIVAIPSMTLEGSNSLLEYLKLFNSRSCQLILGAGATRSAGLRNINTKHLALASQALSFVIALMPYLREFIRRHAANSPSLSEFDKVKRLYQDHQVSIHEKLIDIMSGRATAHVKAMKEIQWDSDARLTSPFMETLTKETLTLHRVLSKHLPESTVGSIIQPVFESYREQWGKAFEEAVVTRARGKARMLRDAQLFETKLSRIDGVGDLGSYIIDIVNSKEVEDAEPATEEVAAADDAPES</sequence>
<evidence type="ECO:0000256" key="2">
    <source>
        <dbReference type="ARBA" id="ARBA00009150"/>
    </source>
</evidence>
<dbReference type="RefSeq" id="XP_033596487.1">
    <property type="nucleotide sequence ID" value="XM_033749124.1"/>
</dbReference>
<dbReference type="PANTHER" id="PTHR12965">
    <property type="entry name" value="VACUOLAR PROTEIN SORTING 54"/>
    <property type="match status" value="1"/>
</dbReference>
<dbReference type="InterPro" id="IPR019515">
    <property type="entry name" value="VPS54_N"/>
</dbReference>
<feature type="compositionally biased region" description="Low complexity" evidence="9">
    <location>
        <begin position="27"/>
        <end position="58"/>
    </location>
</feature>
<dbReference type="GO" id="GO:0005829">
    <property type="term" value="C:cytosol"/>
    <property type="evidence" value="ECO:0007669"/>
    <property type="project" value="GOC"/>
</dbReference>
<protein>
    <recommendedName>
        <fullName evidence="3">Vacuolar protein sorting-associated protein 54</fullName>
    </recommendedName>
</protein>
<dbReference type="GO" id="GO:0019905">
    <property type="term" value="F:syntaxin binding"/>
    <property type="evidence" value="ECO:0007669"/>
    <property type="project" value="TreeGrafter"/>
</dbReference>
<dbReference type="GO" id="GO:0000938">
    <property type="term" value="C:GARP complex"/>
    <property type="evidence" value="ECO:0007669"/>
    <property type="project" value="InterPro"/>
</dbReference>
<feature type="domain" description="Vacuolar protein sorting-associated protein 54 C-terminal" evidence="10">
    <location>
        <begin position="834"/>
        <end position="964"/>
    </location>
</feature>
<evidence type="ECO:0000256" key="1">
    <source>
        <dbReference type="ARBA" id="ARBA00004601"/>
    </source>
</evidence>
<dbReference type="InterPro" id="IPR039745">
    <property type="entry name" value="Vps54"/>
</dbReference>
<keyword evidence="6" id="KW-0333">Golgi apparatus</keyword>
<feature type="region of interest" description="Disordered" evidence="9">
    <location>
        <begin position="180"/>
        <end position="214"/>
    </location>
</feature>
<gene>
    <name evidence="12" type="ORF">EJ05DRAFT_533449</name>
</gene>
<accession>A0A6A6VW71</accession>
<dbReference type="GO" id="GO:0015031">
    <property type="term" value="P:protein transport"/>
    <property type="evidence" value="ECO:0007669"/>
    <property type="project" value="UniProtKB-KW"/>
</dbReference>
<dbReference type="GeneID" id="54490178"/>
<keyword evidence="7 8" id="KW-0175">Coiled coil</keyword>
<evidence type="ECO:0000256" key="5">
    <source>
        <dbReference type="ARBA" id="ARBA00022927"/>
    </source>
</evidence>
<evidence type="ECO:0000259" key="11">
    <source>
        <dbReference type="Pfam" id="PF10475"/>
    </source>
</evidence>
<feature type="region of interest" description="Disordered" evidence="9">
    <location>
        <begin position="550"/>
        <end position="581"/>
    </location>
</feature>
<proteinExistence type="inferred from homology"/>
<name>A0A6A6VW71_9PEZI</name>
<dbReference type="GO" id="GO:0042147">
    <property type="term" value="P:retrograde transport, endosome to Golgi"/>
    <property type="evidence" value="ECO:0007669"/>
    <property type="project" value="InterPro"/>
</dbReference>
<feature type="compositionally biased region" description="Polar residues" evidence="9">
    <location>
        <begin position="190"/>
        <end position="201"/>
    </location>
</feature>
<evidence type="ECO:0000259" key="10">
    <source>
        <dbReference type="Pfam" id="PF07928"/>
    </source>
</evidence>
<feature type="compositionally biased region" description="Basic and acidic residues" evidence="9">
    <location>
        <begin position="180"/>
        <end position="189"/>
    </location>
</feature>
<feature type="compositionally biased region" description="Basic and acidic residues" evidence="9">
    <location>
        <begin position="251"/>
        <end position="264"/>
    </location>
</feature>
<feature type="region of interest" description="Disordered" evidence="9">
    <location>
        <begin position="1"/>
        <end position="78"/>
    </location>
</feature>